<dbReference type="PROSITE" id="PS51257">
    <property type="entry name" value="PROKAR_LIPOPROTEIN"/>
    <property type="match status" value="1"/>
</dbReference>
<reference evidence="1 2" key="1">
    <citation type="submission" date="2017-06" db="EMBL/GenBank/DDBJ databases">
        <title>Novel microbial phyla capable of carbon fixation and sulfur reduction in deep-sea sediments.</title>
        <authorList>
            <person name="Huang J."/>
            <person name="Baker B."/>
            <person name="Wang Y."/>
        </authorList>
    </citation>
    <scope>NUCLEOTIDE SEQUENCE [LARGE SCALE GENOMIC DNA]</scope>
    <source>
        <strain evidence="1">B3_TA06</strain>
    </source>
</reference>
<comment type="caution">
    <text evidence="1">The sequence shown here is derived from an EMBL/GenBank/DDBJ whole genome shotgun (WGS) entry which is preliminary data.</text>
</comment>
<organism evidence="1 2">
    <name type="scientific">candidate division TA06 bacterium B3_TA06</name>
    <dbReference type="NCBI Taxonomy" id="2012487"/>
    <lineage>
        <taxon>Bacteria</taxon>
        <taxon>Bacteria division TA06</taxon>
    </lineage>
</organism>
<sequence>MIKKARLFFIMGMALGLGFSCDSDRPLREAIAEQTFQIGFLEGLIFTLDATTHFLTGTLTAAEIDVEAEAMSTWETSGIPFTADVCDSLGVVLDSVLANGLLGVYRIAFSVGIQEGERYITENVLGDSEEELSEQELAKAAFEEHRQDVLFLIEGIDLERKPPIPDTL</sequence>
<dbReference type="AlphaFoldDB" id="A0A532UW58"/>
<protein>
    <submittedName>
        <fullName evidence="1">Uncharacterized protein</fullName>
    </submittedName>
</protein>
<gene>
    <name evidence="1" type="ORF">CEE36_10430</name>
</gene>
<dbReference type="Proteomes" id="UP000317778">
    <property type="component" value="Unassembled WGS sequence"/>
</dbReference>
<proteinExistence type="predicted"/>
<name>A0A532UW58_UNCT6</name>
<evidence type="ECO:0000313" key="1">
    <source>
        <dbReference type="EMBL" id="TKJ39175.1"/>
    </source>
</evidence>
<evidence type="ECO:0000313" key="2">
    <source>
        <dbReference type="Proteomes" id="UP000317778"/>
    </source>
</evidence>
<dbReference type="EMBL" id="NJBO01000024">
    <property type="protein sequence ID" value="TKJ39175.1"/>
    <property type="molecule type" value="Genomic_DNA"/>
</dbReference>
<accession>A0A532UW58</accession>